<evidence type="ECO:0000313" key="9">
    <source>
        <dbReference type="EMBL" id="KAG0454093.1"/>
    </source>
</evidence>
<dbReference type="InterPro" id="IPR041885">
    <property type="entry name" value="MAN1_winged_helix_dom"/>
</dbReference>
<dbReference type="GO" id="GO:0003682">
    <property type="term" value="F:chromatin binding"/>
    <property type="evidence" value="ECO:0007669"/>
    <property type="project" value="InterPro"/>
</dbReference>
<evidence type="ECO:0000259" key="8">
    <source>
        <dbReference type="Pfam" id="PF09402"/>
    </source>
</evidence>
<dbReference type="GO" id="GO:0034399">
    <property type="term" value="C:nuclear periphery"/>
    <property type="evidence" value="ECO:0007669"/>
    <property type="project" value="TreeGrafter"/>
</dbReference>
<dbReference type="Proteomes" id="UP000639772">
    <property type="component" value="Unassembled WGS sequence"/>
</dbReference>
<reference evidence="9 10" key="1">
    <citation type="journal article" date="2020" name="Nat. Food">
        <title>A phased Vanilla planifolia genome enables genetic improvement of flavour and production.</title>
        <authorList>
            <person name="Hasing T."/>
            <person name="Tang H."/>
            <person name="Brym M."/>
            <person name="Khazi F."/>
            <person name="Huang T."/>
            <person name="Chambers A.H."/>
        </authorList>
    </citation>
    <scope>NUCLEOTIDE SEQUENCE [LARGE SCALE GENOMIC DNA]</scope>
    <source>
        <tissue evidence="9">Leaf</tissue>
    </source>
</reference>
<comment type="caution">
    <text evidence="9">The sequence shown here is derived from an EMBL/GenBank/DDBJ whole genome shotgun (WGS) entry which is preliminary data.</text>
</comment>
<dbReference type="Gene3D" id="1.10.10.1180">
    <property type="entry name" value="MAN1, winged-helix domain"/>
    <property type="match status" value="1"/>
</dbReference>
<feature type="domain" description="Man1/Src1-like C-terminal" evidence="8">
    <location>
        <begin position="85"/>
        <end position="318"/>
    </location>
</feature>
<proteinExistence type="predicted"/>
<comment type="subcellular location">
    <subcellularLocation>
        <location evidence="1">Nucleus inner membrane</location>
    </subcellularLocation>
</comment>
<evidence type="ECO:0000256" key="1">
    <source>
        <dbReference type="ARBA" id="ARBA00004540"/>
    </source>
</evidence>
<feature type="transmembrane region" description="Helical" evidence="7">
    <location>
        <begin position="44"/>
        <end position="65"/>
    </location>
</feature>
<evidence type="ECO:0000256" key="3">
    <source>
        <dbReference type="ARBA" id="ARBA00022692"/>
    </source>
</evidence>
<keyword evidence="3 7" id="KW-0812">Transmembrane</keyword>
<name>A0A835PK13_VANPL</name>
<evidence type="ECO:0000313" key="10">
    <source>
        <dbReference type="Proteomes" id="UP000639772"/>
    </source>
</evidence>
<keyword evidence="2" id="KW-0597">Phosphoprotein</keyword>
<dbReference type="PANTHER" id="PTHR47808">
    <property type="entry name" value="INNER NUCLEAR MEMBRANE PROTEIN HEH2-RELATED"/>
    <property type="match status" value="1"/>
</dbReference>
<dbReference type="GO" id="GO:0005637">
    <property type="term" value="C:nuclear inner membrane"/>
    <property type="evidence" value="ECO:0007669"/>
    <property type="project" value="UniProtKB-SubCell"/>
</dbReference>
<evidence type="ECO:0000256" key="7">
    <source>
        <dbReference type="SAM" id="Phobius"/>
    </source>
</evidence>
<keyword evidence="4 7" id="KW-1133">Transmembrane helix</keyword>
<dbReference type="OrthoDB" id="341403at2759"/>
<dbReference type="InterPro" id="IPR044780">
    <property type="entry name" value="Heh2/Src1"/>
</dbReference>
<feature type="transmembrane region" description="Helical" evidence="7">
    <location>
        <begin position="222"/>
        <end position="248"/>
    </location>
</feature>
<dbReference type="Pfam" id="PF09402">
    <property type="entry name" value="MSC"/>
    <property type="match status" value="1"/>
</dbReference>
<dbReference type="EMBL" id="JADCNM010000014">
    <property type="protein sequence ID" value="KAG0454093.1"/>
    <property type="molecule type" value="Genomic_DNA"/>
</dbReference>
<dbReference type="GO" id="GO:0005783">
    <property type="term" value="C:endoplasmic reticulum"/>
    <property type="evidence" value="ECO:0007669"/>
    <property type="project" value="TreeGrafter"/>
</dbReference>
<evidence type="ECO:0000256" key="5">
    <source>
        <dbReference type="ARBA" id="ARBA00023136"/>
    </source>
</evidence>
<keyword evidence="6" id="KW-0539">Nucleus</keyword>
<gene>
    <name evidence="9" type="ORF">HPP92_025397</name>
</gene>
<dbReference type="InterPro" id="IPR018996">
    <property type="entry name" value="Man1/Src1-like_C"/>
</dbReference>
<accession>A0A835PK13</accession>
<sequence>MPSRTPAFKRRDKAEEQRTRSPSLKFLVEPSSGLFPSGEDILKLLLVVFIAVSVAIVCSFVSGFLNRHPEPFCDSGDASNDLDFCETCPLNGWCSNGELNCLHGYEKQGRICVQDGKLYQSAYVLAKVVENYACQSFAHVLCDQDGKIWFQEDDVEKIIDDRKAKNYIQLADDTFNLAKKKSLEIVQDSLESKTHLNGSKEYKCPEILAEHHKPFGCRIHEWIYGHVLLVTGVFTFVPCLIWSFWILYRKQILSSRAEKIYEEVCEILEDNAMVVRRSNEGEPWIVTSWLRDHLLLPKERKDTALWKKVEELIQEDSALTNTQSL</sequence>
<keyword evidence="5 7" id="KW-0472">Membrane</keyword>
<organism evidence="9 10">
    <name type="scientific">Vanilla planifolia</name>
    <name type="common">Vanilla</name>
    <dbReference type="NCBI Taxonomy" id="51239"/>
    <lineage>
        <taxon>Eukaryota</taxon>
        <taxon>Viridiplantae</taxon>
        <taxon>Streptophyta</taxon>
        <taxon>Embryophyta</taxon>
        <taxon>Tracheophyta</taxon>
        <taxon>Spermatophyta</taxon>
        <taxon>Magnoliopsida</taxon>
        <taxon>Liliopsida</taxon>
        <taxon>Asparagales</taxon>
        <taxon>Orchidaceae</taxon>
        <taxon>Vanilloideae</taxon>
        <taxon>Vanilleae</taxon>
        <taxon>Vanilla</taxon>
    </lineage>
</organism>
<evidence type="ECO:0000256" key="4">
    <source>
        <dbReference type="ARBA" id="ARBA00022989"/>
    </source>
</evidence>
<dbReference type="AlphaFoldDB" id="A0A835PK13"/>
<evidence type="ECO:0000256" key="6">
    <source>
        <dbReference type="ARBA" id="ARBA00023242"/>
    </source>
</evidence>
<dbReference type="PANTHER" id="PTHR47808:SF2">
    <property type="entry name" value="LEM DOMAIN-CONTAINING PROTEIN 2"/>
    <property type="match status" value="1"/>
</dbReference>
<evidence type="ECO:0000256" key="2">
    <source>
        <dbReference type="ARBA" id="ARBA00022553"/>
    </source>
</evidence>
<dbReference type="GO" id="GO:0071763">
    <property type="term" value="P:nuclear membrane organization"/>
    <property type="evidence" value="ECO:0007669"/>
    <property type="project" value="TreeGrafter"/>
</dbReference>
<protein>
    <recommendedName>
        <fullName evidence="8">Man1/Src1-like C-terminal domain-containing protein</fullName>
    </recommendedName>
</protein>